<dbReference type="InterPro" id="IPR025669">
    <property type="entry name" value="AAA_dom"/>
</dbReference>
<dbReference type="HOGENOM" id="CLU_037612_6_3_12"/>
<dbReference type="Pfam" id="PF13614">
    <property type="entry name" value="AAA_31"/>
    <property type="match status" value="1"/>
</dbReference>
<organism evidence="2">
    <name type="scientific">Borrelia nietonii YOR</name>
    <dbReference type="NCBI Taxonomy" id="1293576"/>
    <lineage>
        <taxon>Bacteria</taxon>
        <taxon>Pseudomonadati</taxon>
        <taxon>Spirochaetota</taxon>
        <taxon>Spirochaetia</taxon>
        <taxon>Spirochaetales</taxon>
        <taxon>Borreliaceae</taxon>
        <taxon>Borrelia</taxon>
        <taxon>Borrelia nietonii</taxon>
    </lineage>
</organism>
<evidence type="ECO:0000259" key="1">
    <source>
        <dbReference type="Pfam" id="PF13614"/>
    </source>
</evidence>
<dbReference type="SUPFAM" id="SSF52540">
    <property type="entry name" value="P-loop containing nucleoside triphosphate hydrolases"/>
    <property type="match status" value="1"/>
</dbReference>
<keyword evidence="2" id="KW-0614">Plasmid</keyword>
<protein>
    <submittedName>
        <fullName evidence="2">Atpase, para family protein</fullName>
    </submittedName>
</protein>
<proteinExistence type="predicted"/>
<feature type="domain" description="AAA" evidence="1">
    <location>
        <begin position="7"/>
        <end position="177"/>
    </location>
</feature>
<dbReference type="RefSeq" id="WP_025434293.1">
    <property type="nucleotide sequence ID" value="NZ_CP004160.1"/>
</dbReference>
<dbReference type="EMBL" id="CP004160">
    <property type="protein sequence ID" value="AHH04181.1"/>
    <property type="molecule type" value="Genomic_DNA"/>
</dbReference>
<sequence>MDRKKTEIITIASIKGGVGKSTSVLFFSNILSHESYKVLLIDGDPQASITSYFLFKLQEQNIDIERYNLYEIFKQRKYIENCIFNVSNCIDVIPSSLELSSFNSESIPLQDNLLEKRLLAVKSKYDYIIIDTNPSLGHLLNNALIVADYLVIPINSDLWAVESIDLIIDATKKVYSEDLLPNFLVTGALERQSIDKEIISELETRYRENLIGIIPKRDDIKKTVFYRKEFSLNNDYYQEYKKSLNNLLKKKQKQKRNVQL</sequence>
<dbReference type="InterPro" id="IPR027417">
    <property type="entry name" value="P-loop_NTPase"/>
</dbReference>
<reference evidence="2" key="1">
    <citation type="submission" date="2013-02" db="EMBL/GenBank/DDBJ databases">
        <title>Comparative genomics of Borrelia species.</title>
        <authorList>
            <person name="Schwan T.G."/>
            <person name="Raffel S.J."/>
            <person name="Porcella S.F."/>
        </authorList>
    </citation>
    <scope>NUCLEOTIDE SEQUENCE</scope>
    <source>
        <strain evidence="2">YOR</strain>
        <plasmid evidence="2">unnamed</plasmid>
    </source>
</reference>
<dbReference type="CDD" id="cd02042">
    <property type="entry name" value="ParAB_family"/>
    <property type="match status" value="1"/>
</dbReference>
<dbReference type="AlphaFoldDB" id="W5SGB5"/>
<dbReference type="PANTHER" id="PTHR13696:SF99">
    <property type="entry name" value="COBYRINIC ACID AC-DIAMIDE SYNTHASE"/>
    <property type="match status" value="1"/>
</dbReference>
<name>W5SGB5_9SPIR</name>
<dbReference type="PANTHER" id="PTHR13696">
    <property type="entry name" value="P-LOOP CONTAINING NUCLEOSIDE TRIPHOSPHATE HYDROLASE"/>
    <property type="match status" value="1"/>
</dbReference>
<gene>
    <name evidence="2" type="ORF">BHY_1230</name>
</gene>
<dbReference type="Gene3D" id="3.40.50.300">
    <property type="entry name" value="P-loop containing nucleotide triphosphate hydrolases"/>
    <property type="match status" value="1"/>
</dbReference>
<evidence type="ECO:0000313" key="2">
    <source>
        <dbReference type="EMBL" id="AHH04181.1"/>
    </source>
</evidence>
<accession>W5SGB5</accession>
<geneLocation type="plasmid" evidence="2">
    <name>unnamed</name>
</geneLocation>
<dbReference type="InterPro" id="IPR050678">
    <property type="entry name" value="DNA_Partitioning_ATPase"/>
</dbReference>